<sequence length="74" mass="8560">ERVADPKTRIDEKQSSEDPLARKQSEPTRVFKVKIFNPFDSGDRFLGALSEWLLKEQSTKRLKPMPIERTGICL</sequence>
<dbReference type="AlphaFoldDB" id="A0AA40KT34"/>
<dbReference type="Proteomes" id="UP001177670">
    <property type="component" value="Unassembled WGS sequence"/>
</dbReference>
<keyword evidence="3" id="KW-1185">Reference proteome</keyword>
<feature type="region of interest" description="Disordered" evidence="1">
    <location>
        <begin position="1"/>
        <end position="25"/>
    </location>
</feature>
<feature type="non-terminal residue" evidence="2">
    <location>
        <position position="1"/>
    </location>
</feature>
<protein>
    <submittedName>
        <fullName evidence="2">Uncharacterized protein</fullName>
    </submittedName>
</protein>
<organism evidence="2 3">
    <name type="scientific">Melipona bicolor</name>
    <dbReference type="NCBI Taxonomy" id="60889"/>
    <lineage>
        <taxon>Eukaryota</taxon>
        <taxon>Metazoa</taxon>
        <taxon>Ecdysozoa</taxon>
        <taxon>Arthropoda</taxon>
        <taxon>Hexapoda</taxon>
        <taxon>Insecta</taxon>
        <taxon>Pterygota</taxon>
        <taxon>Neoptera</taxon>
        <taxon>Endopterygota</taxon>
        <taxon>Hymenoptera</taxon>
        <taxon>Apocrita</taxon>
        <taxon>Aculeata</taxon>
        <taxon>Apoidea</taxon>
        <taxon>Anthophila</taxon>
        <taxon>Apidae</taxon>
        <taxon>Melipona</taxon>
    </lineage>
</organism>
<accession>A0AA40KT34</accession>
<gene>
    <name evidence="2" type="ORF">K0M31_015920</name>
</gene>
<dbReference type="EMBL" id="JAHYIQ010000005">
    <property type="protein sequence ID" value="KAK1131760.1"/>
    <property type="molecule type" value="Genomic_DNA"/>
</dbReference>
<comment type="caution">
    <text evidence="2">The sequence shown here is derived from an EMBL/GenBank/DDBJ whole genome shotgun (WGS) entry which is preliminary data.</text>
</comment>
<evidence type="ECO:0000313" key="2">
    <source>
        <dbReference type="EMBL" id="KAK1131760.1"/>
    </source>
</evidence>
<proteinExistence type="predicted"/>
<evidence type="ECO:0000256" key="1">
    <source>
        <dbReference type="SAM" id="MobiDB-lite"/>
    </source>
</evidence>
<name>A0AA40KT34_9HYME</name>
<reference evidence="2" key="1">
    <citation type="submission" date="2021-10" db="EMBL/GenBank/DDBJ databases">
        <title>Melipona bicolor Genome sequencing and assembly.</title>
        <authorList>
            <person name="Araujo N.S."/>
            <person name="Arias M.C."/>
        </authorList>
    </citation>
    <scope>NUCLEOTIDE SEQUENCE</scope>
    <source>
        <strain evidence="2">USP_2M_L1-L4_2017</strain>
        <tissue evidence="2">Whole body</tissue>
    </source>
</reference>
<evidence type="ECO:0000313" key="3">
    <source>
        <dbReference type="Proteomes" id="UP001177670"/>
    </source>
</evidence>